<keyword evidence="1" id="KW-0479">Metal-binding</keyword>
<feature type="compositionally biased region" description="Low complexity" evidence="5">
    <location>
        <begin position="207"/>
        <end position="221"/>
    </location>
</feature>
<feature type="region of interest" description="Disordered" evidence="5">
    <location>
        <begin position="255"/>
        <end position="278"/>
    </location>
</feature>
<dbReference type="PROSITE" id="PS51044">
    <property type="entry name" value="ZF_SP_RING"/>
    <property type="match status" value="1"/>
</dbReference>
<dbReference type="GO" id="GO:0000785">
    <property type="term" value="C:chromatin"/>
    <property type="evidence" value="ECO:0007669"/>
    <property type="project" value="TreeGrafter"/>
</dbReference>
<comment type="caution">
    <text evidence="7">The sequence shown here is derived from an EMBL/GenBank/DDBJ whole genome shotgun (WGS) entry which is preliminary data.</text>
</comment>
<dbReference type="InterPro" id="IPR013083">
    <property type="entry name" value="Znf_RING/FYVE/PHD"/>
</dbReference>
<dbReference type="GeneID" id="30010414"/>
<dbReference type="GO" id="GO:0016925">
    <property type="term" value="P:protein sumoylation"/>
    <property type="evidence" value="ECO:0007669"/>
    <property type="project" value="TreeGrafter"/>
</dbReference>
<dbReference type="AlphaFoldDB" id="A0A178ZGN0"/>
<evidence type="ECO:0000256" key="1">
    <source>
        <dbReference type="ARBA" id="ARBA00022723"/>
    </source>
</evidence>
<name>A0A178ZGN0_9EURO</name>
<keyword evidence="8" id="KW-1185">Reference proteome</keyword>
<evidence type="ECO:0000313" key="7">
    <source>
        <dbReference type="EMBL" id="OAP58949.1"/>
    </source>
</evidence>
<dbReference type="RefSeq" id="XP_018692316.1">
    <property type="nucleotide sequence ID" value="XM_018837756.1"/>
</dbReference>
<sequence length="592" mass="64902">MRTNPTVPKTGTDGLRSVPAPDHGGQNARQNLLTPPTEGPSHRDSCSPAGRDSQAILPESSAGIDRQGDSAPPSEHARGSRLTGGFGILSPRHRLQVTGPSAMTSQRNESSVVEPPDTHSSFRARMPTSGEVVQRSPLSMCNLPESNIAPQVSEQLTSTGVAKKRKADTSELAERTVSPMTSSTVVAKKRKADTSDSAERTVPPMTSSPRLPSPHSSSPVSHTASLQASLPKSRHSLERTGQQALQLYDANFSSSTSLANGQQHPMPPVQLSRTGPPATESHPHYCAFVEDSVVLRECVQGTDYISNWNVHISEDQWKRKSTRTQTKVEQTGSGESCVSKGSLEFTLRSVLVDGDGRQPFIPTQSDFHRRTSKWPKYLAVSINEEFDTTPIPYDGVIDVTHLLREGDNQVTISTWELGETFMYLIALEITWVGTYEEMKDMPTRIPAADVIGTITEFLRSRSDGLNGDDLIDPNPVMGINLIDPLTPEIWRTPVRGRGCQHHECFDLEVFLSSRARDFAEGGLTRPDQWRCPICRGDARPSLLVIDEFLLGVRNSLEENNQLDARRILVKEGGSWEPLFGSPSSRYPSTLPS</sequence>
<evidence type="ECO:0000313" key="8">
    <source>
        <dbReference type="Proteomes" id="UP000078343"/>
    </source>
</evidence>
<dbReference type="GO" id="GO:0061665">
    <property type="term" value="F:SUMO ligase activity"/>
    <property type="evidence" value="ECO:0007669"/>
    <property type="project" value="TreeGrafter"/>
</dbReference>
<feature type="region of interest" description="Disordered" evidence="5">
    <location>
        <begin position="1"/>
        <end position="134"/>
    </location>
</feature>
<gene>
    <name evidence="7" type="ORF">AYL99_06246</name>
</gene>
<evidence type="ECO:0000256" key="5">
    <source>
        <dbReference type="SAM" id="MobiDB-lite"/>
    </source>
</evidence>
<dbReference type="GO" id="GO:0008270">
    <property type="term" value="F:zinc ion binding"/>
    <property type="evidence" value="ECO:0007669"/>
    <property type="project" value="UniProtKB-KW"/>
</dbReference>
<proteinExistence type="predicted"/>
<dbReference type="PANTHER" id="PTHR10782:SF4">
    <property type="entry name" value="TONALLI, ISOFORM E"/>
    <property type="match status" value="1"/>
</dbReference>
<dbReference type="EMBL" id="LVYI01000005">
    <property type="protein sequence ID" value="OAP58949.1"/>
    <property type="molecule type" value="Genomic_DNA"/>
</dbReference>
<protein>
    <recommendedName>
        <fullName evidence="6">SP-RING-type domain-containing protein</fullName>
    </recommendedName>
</protein>
<keyword evidence="3" id="KW-0862">Zinc</keyword>
<dbReference type="InterPro" id="IPR004181">
    <property type="entry name" value="Znf_MIZ"/>
</dbReference>
<dbReference type="PANTHER" id="PTHR10782">
    <property type="entry name" value="ZINC FINGER MIZ DOMAIN-CONTAINING PROTEIN"/>
    <property type="match status" value="1"/>
</dbReference>
<feature type="domain" description="SP-RING-type" evidence="6">
    <location>
        <begin position="467"/>
        <end position="558"/>
    </location>
</feature>
<dbReference type="Gene3D" id="3.30.40.10">
    <property type="entry name" value="Zinc/RING finger domain, C3HC4 (zinc finger)"/>
    <property type="match status" value="1"/>
</dbReference>
<dbReference type="Pfam" id="PF02891">
    <property type="entry name" value="zf-MIZ"/>
    <property type="match status" value="1"/>
</dbReference>
<feature type="compositionally biased region" description="Polar residues" evidence="5">
    <location>
        <begin position="98"/>
        <end position="111"/>
    </location>
</feature>
<evidence type="ECO:0000256" key="4">
    <source>
        <dbReference type="PROSITE-ProRule" id="PRU00452"/>
    </source>
</evidence>
<organism evidence="7 8">
    <name type="scientific">Fonsecaea erecta</name>
    <dbReference type="NCBI Taxonomy" id="1367422"/>
    <lineage>
        <taxon>Eukaryota</taxon>
        <taxon>Fungi</taxon>
        <taxon>Dikarya</taxon>
        <taxon>Ascomycota</taxon>
        <taxon>Pezizomycotina</taxon>
        <taxon>Eurotiomycetes</taxon>
        <taxon>Chaetothyriomycetidae</taxon>
        <taxon>Chaetothyriales</taxon>
        <taxon>Herpotrichiellaceae</taxon>
        <taxon>Fonsecaea</taxon>
    </lineage>
</organism>
<reference evidence="7 8" key="1">
    <citation type="submission" date="2016-04" db="EMBL/GenBank/DDBJ databases">
        <title>Draft genome of Fonsecaea erecta CBS 125763.</title>
        <authorList>
            <person name="Weiss V.A."/>
            <person name="Vicente V.A."/>
            <person name="Raittz R.T."/>
            <person name="Moreno L.F."/>
            <person name="De Souza E.M."/>
            <person name="Pedrosa F.O."/>
            <person name="Steffens M.B."/>
            <person name="Faoro H."/>
            <person name="Tadra-Sfeir M.Z."/>
            <person name="Najafzadeh M.J."/>
            <person name="Felipe M.S."/>
            <person name="Teixeira M."/>
            <person name="Sun J."/>
            <person name="Xi L."/>
            <person name="Gomes R."/>
            <person name="De Azevedo C.M."/>
            <person name="Salgado C.G."/>
            <person name="Da Silva M.B."/>
            <person name="Nascimento M.F."/>
            <person name="Queiroz-Telles F."/>
            <person name="Attili D.S."/>
            <person name="Gorbushina A."/>
        </authorList>
    </citation>
    <scope>NUCLEOTIDE SEQUENCE [LARGE SCALE GENOMIC DNA]</scope>
    <source>
        <strain evidence="7 8">CBS 125763</strain>
    </source>
</reference>
<evidence type="ECO:0000259" key="6">
    <source>
        <dbReference type="PROSITE" id="PS51044"/>
    </source>
</evidence>
<dbReference type="STRING" id="1367422.A0A178ZGN0"/>
<dbReference type="Proteomes" id="UP000078343">
    <property type="component" value="Unassembled WGS sequence"/>
</dbReference>
<keyword evidence="2 4" id="KW-0863">Zinc-finger</keyword>
<evidence type="ECO:0000256" key="2">
    <source>
        <dbReference type="ARBA" id="ARBA00022771"/>
    </source>
</evidence>
<evidence type="ECO:0000256" key="3">
    <source>
        <dbReference type="ARBA" id="ARBA00022833"/>
    </source>
</evidence>
<feature type="region of interest" description="Disordered" evidence="5">
    <location>
        <begin position="155"/>
        <end position="239"/>
    </location>
</feature>
<accession>A0A178ZGN0</accession>
<dbReference type="OrthoDB" id="27975at2759"/>